<feature type="region of interest" description="Disordered" evidence="1">
    <location>
        <begin position="421"/>
        <end position="507"/>
    </location>
</feature>
<accession>A0A0F5LVK9</accession>
<evidence type="ECO:0000313" key="3">
    <source>
        <dbReference type="EMBL" id="KKB86410.1"/>
    </source>
</evidence>
<dbReference type="AlphaFoldDB" id="A0A0F5LVK9"/>
<proteinExistence type="predicted"/>
<sequence length="690" mass="72179">MADYKELLRRAISALPENNGAARRAVYEKARSALVGQLRAITPPLPARDITQHRLQLEDCIRQVEQEASEAVISLGRDSGLSFRPPPPAPATAPPQPIVAETHAPEPVQAPEPPPIDTKPAGLILRPTPVAPPAAPVVPKPDPVTPVFVEPPASAPKTSISTIEDIISEAAATGSAELIKPALDDSETETLPVEHVVPSVVARAEATKSGPTSPLPANNVRPIETPLRAPVLEPRREAFPPAANSEAPMRSGARVEPSLGGQAAARQQIVDPVEVIAAEPVETALSAVREVEVEAVQADMTEAEGAIERAIETLDREARGEASEPLPDVPKPVDRPLFANAPKPATDLFDQEDASDPSFSAAPDTPRNGGGLTIFLIVFVMLLAGVGGAGFWAWREGYVDLDQMFGRSAPAVAQLPEAAPSALPTLDPTPPSPAPDAGPGNTAATANTTEPTSALEGMEIDDRLEPTPTAVAPNGTETVLPGLNTPDNKGEERLPDEQTAAVSPDDLSASVDPAVLAGSQSLLLEASADGRTGAVPFSGTIEWSEGVDELGTPTLVGRANIPARNLGVDLTIRKNADPSLPASHLMEVDFDVNDTFIGGTISALPGVLLKDAELVPGTPLVGASARVVGNSFLFALSASPTDAETNRDLLENRKWMDLAVIYGTGRNAIITLEKDEAAQALFDKVFAVWQ</sequence>
<dbReference type="OrthoDB" id="8442940at2"/>
<keyword evidence="5" id="KW-1185">Reference proteome</keyword>
<evidence type="ECO:0000256" key="2">
    <source>
        <dbReference type="SAM" id="Phobius"/>
    </source>
</evidence>
<feature type="compositionally biased region" description="Pro residues" evidence="1">
    <location>
        <begin position="427"/>
        <end position="436"/>
    </location>
</feature>
<feature type="transmembrane region" description="Helical" evidence="2">
    <location>
        <begin position="372"/>
        <end position="394"/>
    </location>
</feature>
<reference evidence="3 5" key="1">
    <citation type="submission" date="2015-03" db="EMBL/GenBank/DDBJ databases">
        <authorList>
            <person name="Hassan Y.I."/>
            <person name="Lepp D."/>
            <person name="Zhou T."/>
        </authorList>
    </citation>
    <scope>NUCLEOTIDE SEQUENCE [LARGE SCALE GENOMIC DNA]</scope>
    <source>
        <strain evidence="3 5">DSM 17137</strain>
    </source>
</reference>
<keyword evidence="2" id="KW-0812">Transmembrane</keyword>
<dbReference type="Proteomes" id="UP000184533">
    <property type="component" value="Unassembled WGS sequence"/>
</dbReference>
<dbReference type="RefSeq" id="WP_046133740.1">
    <property type="nucleotide sequence ID" value="NZ_FQVC01000003.1"/>
</dbReference>
<evidence type="ECO:0000313" key="6">
    <source>
        <dbReference type="Proteomes" id="UP000184533"/>
    </source>
</evidence>
<dbReference type="Proteomes" id="UP000033608">
    <property type="component" value="Unassembled WGS sequence"/>
</dbReference>
<feature type="region of interest" description="Disordered" evidence="1">
    <location>
        <begin position="317"/>
        <end position="366"/>
    </location>
</feature>
<keyword evidence="2" id="KW-0472">Membrane</keyword>
<feature type="compositionally biased region" description="Low complexity" evidence="1">
    <location>
        <begin position="437"/>
        <end position="452"/>
    </location>
</feature>
<dbReference type="PATRIC" id="fig|1121477.3.peg.1509"/>
<evidence type="ECO:0000313" key="5">
    <source>
        <dbReference type="Proteomes" id="UP000033608"/>
    </source>
</evidence>
<protein>
    <submittedName>
        <fullName evidence="3">Uncharacterized protein</fullName>
    </submittedName>
</protein>
<evidence type="ECO:0000256" key="1">
    <source>
        <dbReference type="SAM" id="MobiDB-lite"/>
    </source>
</evidence>
<dbReference type="STRING" id="1121477.SAMN02745223_01370"/>
<reference evidence="4 6" key="2">
    <citation type="submission" date="2016-11" db="EMBL/GenBank/DDBJ databases">
        <authorList>
            <person name="Jaros S."/>
            <person name="Januszkiewicz K."/>
            <person name="Wedrychowicz H."/>
        </authorList>
    </citation>
    <scope>NUCLEOTIDE SEQUENCE [LARGE SCALE GENOMIC DNA]</scope>
    <source>
        <strain evidence="4 6">DSM 17137</strain>
    </source>
</reference>
<feature type="compositionally biased region" description="Pro residues" evidence="1">
    <location>
        <begin position="84"/>
        <end position="97"/>
    </location>
</feature>
<dbReference type="EMBL" id="FQVC01000003">
    <property type="protein sequence ID" value="SHE89930.1"/>
    <property type="molecule type" value="Genomic_DNA"/>
</dbReference>
<evidence type="ECO:0000313" key="4">
    <source>
        <dbReference type="EMBL" id="SHE89930.1"/>
    </source>
</evidence>
<keyword evidence="2" id="KW-1133">Transmembrane helix</keyword>
<name>A0A0F5LVK9_9HYPH</name>
<gene>
    <name evidence="4" type="ORF">SAMN02745223_01370</name>
    <name evidence="3" type="ORF">VW29_02265</name>
</gene>
<dbReference type="EMBL" id="LAJF01000036">
    <property type="protein sequence ID" value="KKB86410.1"/>
    <property type="molecule type" value="Genomic_DNA"/>
</dbReference>
<feature type="region of interest" description="Disordered" evidence="1">
    <location>
        <begin position="77"/>
        <end position="98"/>
    </location>
</feature>
<organism evidence="3 5">
    <name type="scientific">Devosia limi DSM 17137</name>
    <dbReference type="NCBI Taxonomy" id="1121477"/>
    <lineage>
        <taxon>Bacteria</taxon>
        <taxon>Pseudomonadati</taxon>
        <taxon>Pseudomonadota</taxon>
        <taxon>Alphaproteobacteria</taxon>
        <taxon>Hyphomicrobiales</taxon>
        <taxon>Devosiaceae</taxon>
        <taxon>Devosia</taxon>
    </lineage>
</organism>
<feature type="region of interest" description="Disordered" evidence="1">
    <location>
        <begin position="204"/>
        <end position="224"/>
    </location>
</feature>